<gene>
    <name evidence="1" type="ORF">ELS83_13365</name>
</gene>
<evidence type="ECO:0000313" key="1">
    <source>
        <dbReference type="EMBL" id="NOU60807.1"/>
    </source>
</evidence>
<dbReference type="Proteomes" id="UP000732105">
    <property type="component" value="Unassembled WGS sequence"/>
</dbReference>
<sequence length="162" mass="18990">MKFDKEIDLMLDKLYKLDTYLLQKNLNINERTLTHRMGIYLQELFPSLHVDCEYNRMGRKTSWGIEYTEGDYFAKTVCLSNGSVSEEDDNGSRVFPDIIIHNRDTADNYAIIEVKVQWKNGKAGQDHKKLDAYINDLGYHCGYYIELTEKRNDVIIKKYNCA</sequence>
<accession>A0ABX1WXH3</accession>
<organism evidence="1 2">
    <name type="scientific">Marinifilum caeruleilacunae</name>
    <dbReference type="NCBI Taxonomy" id="2499076"/>
    <lineage>
        <taxon>Bacteria</taxon>
        <taxon>Pseudomonadati</taxon>
        <taxon>Bacteroidota</taxon>
        <taxon>Bacteroidia</taxon>
        <taxon>Marinilabiliales</taxon>
        <taxon>Marinifilaceae</taxon>
    </lineage>
</organism>
<dbReference type="RefSeq" id="WP_171596080.1">
    <property type="nucleotide sequence ID" value="NZ_RZNH01000023.1"/>
</dbReference>
<keyword evidence="2" id="KW-1185">Reference proteome</keyword>
<protein>
    <submittedName>
        <fullName evidence="1">Uncharacterized protein</fullName>
    </submittedName>
</protein>
<evidence type="ECO:0000313" key="2">
    <source>
        <dbReference type="Proteomes" id="UP000732105"/>
    </source>
</evidence>
<proteinExistence type="predicted"/>
<comment type="caution">
    <text evidence="1">The sequence shown here is derived from an EMBL/GenBank/DDBJ whole genome shotgun (WGS) entry which is preliminary data.</text>
</comment>
<reference evidence="1 2" key="1">
    <citation type="submission" date="2018-12" db="EMBL/GenBank/DDBJ databases">
        <title>Marinifilum JC070 sp. nov., a marine bacterium isolated from Yongle Blue Hole in the South China Sea.</title>
        <authorList>
            <person name="Fu T."/>
        </authorList>
    </citation>
    <scope>NUCLEOTIDE SEQUENCE [LARGE SCALE GENOMIC DNA]</scope>
    <source>
        <strain evidence="1 2">JC070</strain>
    </source>
</reference>
<name>A0ABX1WXH3_9BACT</name>
<dbReference type="EMBL" id="RZNH01000023">
    <property type="protein sequence ID" value="NOU60807.1"/>
    <property type="molecule type" value="Genomic_DNA"/>
</dbReference>